<comment type="caution">
    <text evidence="2">The sequence shown here is derived from an EMBL/GenBank/DDBJ whole genome shotgun (WGS) entry which is preliminary data.</text>
</comment>
<organism evidence="2 3">
    <name type="scientific">Denitratimonas tolerans</name>
    <dbReference type="NCBI Taxonomy" id="1338420"/>
    <lineage>
        <taxon>Bacteria</taxon>
        <taxon>Pseudomonadati</taxon>
        <taxon>Pseudomonadota</taxon>
        <taxon>Gammaproteobacteria</taxon>
        <taxon>Lysobacterales</taxon>
        <taxon>Lysobacteraceae</taxon>
        <taxon>Denitratimonas</taxon>
    </lineage>
</organism>
<feature type="transmembrane region" description="Helical" evidence="1">
    <location>
        <begin position="166"/>
        <end position="184"/>
    </location>
</feature>
<gene>
    <name evidence="2" type="ORF">WB794_01895</name>
</gene>
<dbReference type="AlphaFoldDB" id="A0AAW9R1Y9"/>
<protein>
    <recommendedName>
        <fullName evidence="4">Transmembrane protein</fullName>
    </recommendedName>
</protein>
<feature type="transmembrane region" description="Helical" evidence="1">
    <location>
        <begin position="37"/>
        <end position="55"/>
    </location>
</feature>
<reference evidence="2 3" key="1">
    <citation type="journal article" date="2016" name="Antonie Van Leeuwenhoek">
        <title>Denitratimonas tolerans gen. nov., sp. nov., a denitrifying bacterium isolated from a bioreactor for tannery wastewater treatment.</title>
        <authorList>
            <person name="Han S.I."/>
            <person name="Kim J.O."/>
            <person name="Lee Y.R."/>
            <person name="Ekpeghere K.I."/>
            <person name="Koh S.C."/>
            <person name="Whang K.S."/>
        </authorList>
    </citation>
    <scope>NUCLEOTIDE SEQUENCE [LARGE SCALE GENOMIC DNA]</scope>
    <source>
        <strain evidence="2 3">KACC 17565</strain>
    </source>
</reference>
<evidence type="ECO:0008006" key="4">
    <source>
        <dbReference type="Google" id="ProtNLM"/>
    </source>
</evidence>
<evidence type="ECO:0000313" key="3">
    <source>
        <dbReference type="Proteomes" id="UP001364472"/>
    </source>
</evidence>
<sequence>MTTSTNRRAWAGLLLWGLLALPPVRHALESTMTLHMLAQIPLLAVAGSLLAGALPPRVAVAVARWDAGGICGFLLASLAGLVWMIPRALDAAIDAPMVAAAKFLAVPVLIGLPLALSWPRMGFVVRGVFLAEAIATAFRVGWLYLALPQRLCANYLLADQQQVGKALLAAGAALSLFLAWKLLWGNIRIDDAG</sequence>
<dbReference type="Proteomes" id="UP001364472">
    <property type="component" value="Unassembled WGS sequence"/>
</dbReference>
<keyword evidence="1" id="KW-1133">Transmembrane helix</keyword>
<name>A0AAW9R1Y9_9GAMM</name>
<keyword evidence="3" id="KW-1185">Reference proteome</keyword>
<feature type="transmembrane region" description="Helical" evidence="1">
    <location>
        <begin position="123"/>
        <end position="146"/>
    </location>
</feature>
<dbReference type="RefSeq" id="WP_337334150.1">
    <property type="nucleotide sequence ID" value="NZ_JBBDHC010000002.1"/>
</dbReference>
<proteinExistence type="predicted"/>
<feature type="transmembrane region" description="Helical" evidence="1">
    <location>
        <begin position="67"/>
        <end position="85"/>
    </location>
</feature>
<feature type="transmembrane region" description="Helical" evidence="1">
    <location>
        <begin position="97"/>
        <end position="116"/>
    </location>
</feature>
<keyword evidence="1" id="KW-0472">Membrane</keyword>
<evidence type="ECO:0000313" key="2">
    <source>
        <dbReference type="EMBL" id="MEJ1248432.1"/>
    </source>
</evidence>
<keyword evidence="1" id="KW-0812">Transmembrane</keyword>
<dbReference type="EMBL" id="JBBDHC010000002">
    <property type="protein sequence ID" value="MEJ1248432.1"/>
    <property type="molecule type" value="Genomic_DNA"/>
</dbReference>
<evidence type="ECO:0000256" key="1">
    <source>
        <dbReference type="SAM" id="Phobius"/>
    </source>
</evidence>
<accession>A0AAW9R1Y9</accession>